<organism evidence="1 2">
    <name type="scientific">Rubritalea tangerina</name>
    <dbReference type="NCBI Taxonomy" id="430798"/>
    <lineage>
        <taxon>Bacteria</taxon>
        <taxon>Pseudomonadati</taxon>
        <taxon>Verrucomicrobiota</taxon>
        <taxon>Verrucomicrobiia</taxon>
        <taxon>Verrucomicrobiales</taxon>
        <taxon>Rubritaleaceae</taxon>
        <taxon>Rubritalea</taxon>
    </lineage>
</organism>
<evidence type="ECO:0000313" key="1">
    <source>
        <dbReference type="EMBL" id="MFD2158558.1"/>
    </source>
</evidence>
<accession>A0ABW4Z9G1</accession>
<dbReference type="RefSeq" id="WP_377177770.1">
    <property type="nucleotide sequence ID" value="NZ_JBHUJB010000028.1"/>
</dbReference>
<name>A0ABW4Z9G1_9BACT</name>
<gene>
    <name evidence="1" type="ORF">ACFSW8_06585</name>
</gene>
<comment type="caution">
    <text evidence="1">The sequence shown here is derived from an EMBL/GenBank/DDBJ whole genome shotgun (WGS) entry which is preliminary data.</text>
</comment>
<evidence type="ECO:0000313" key="2">
    <source>
        <dbReference type="Proteomes" id="UP001597389"/>
    </source>
</evidence>
<keyword evidence="2" id="KW-1185">Reference proteome</keyword>
<proteinExistence type="predicted"/>
<protein>
    <recommendedName>
        <fullName evidence="3">Lipoprotein</fullName>
    </recommendedName>
</protein>
<evidence type="ECO:0008006" key="3">
    <source>
        <dbReference type="Google" id="ProtNLM"/>
    </source>
</evidence>
<dbReference type="EMBL" id="JBHUJB010000028">
    <property type="protein sequence ID" value="MFD2158558.1"/>
    <property type="molecule type" value="Genomic_DNA"/>
</dbReference>
<sequence length="213" mass="23545">MKMRWSVIPVVFGWCSLASCTQSLSERELESIQSVGIAEHAQSEGANVGVRGGPSVENAETLSLLLEDAIRSGALGAASEADQSVSDYVVPRLADSIEQRAMGILKSDGFFGEKLKKDASHYFDGEVVRYGLVRDKHSGGDAEYYQAHVELRVWLEDSEGKKLFSELMDLRSQSAFTVADYVEGPEKLKQVFREVGGEFDKSFKELLDRELGR</sequence>
<reference evidence="2" key="1">
    <citation type="journal article" date="2019" name="Int. J. Syst. Evol. Microbiol.">
        <title>The Global Catalogue of Microorganisms (GCM) 10K type strain sequencing project: providing services to taxonomists for standard genome sequencing and annotation.</title>
        <authorList>
            <consortium name="The Broad Institute Genomics Platform"/>
            <consortium name="The Broad Institute Genome Sequencing Center for Infectious Disease"/>
            <person name="Wu L."/>
            <person name="Ma J."/>
        </authorList>
    </citation>
    <scope>NUCLEOTIDE SEQUENCE [LARGE SCALE GENOMIC DNA]</scope>
    <source>
        <strain evidence="2">CCUG 57942</strain>
    </source>
</reference>
<dbReference type="PROSITE" id="PS51257">
    <property type="entry name" value="PROKAR_LIPOPROTEIN"/>
    <property type="match status" value="1"/>
</dbReference>
<dbReference type="Proteomes" id="UP001597389">
    <property type="component" value="Unassembled WGS sequence"/>
</dbReference>